<protein>
    <submittedName>
        <fullName evidence="3">Uncharacterized protein</fullName>
    </submittedName>
</protein>
<feature type="compositionally biased region" description="Low complexity" evidence="1">
    <location>
        <begin position="154"/>
        <end position="236"/>
    </location>
</feature>
<evidence type="ECO:0000313" key="4">
    <source>
        <dbReference type="Proteomes" id="UP001215151"/>
    </source>
</evidence>
<feature type="transmembrane region" description="Helical" evidence="2">
    <location>
        <begin position="255"/>
        <end position="279"/>
    </location>
</feature>
<name>A0AAD7TUU3_9APHY</name>
<feature type="region of interest" description="Disordered" evidence="1">
    <location>
        <begin position="320"/>
        <end position="357"/>
    </location>
</feature>
<reference evidence="3" key="1">
    <citation type="submission" date="2022-11" db="EMBL/GenBank/DDBJ databases">
        <title>Genome Sequence of Cubamyces cubensis.</title>
        <authorList>
            <person name="Buettner E."/>
        </authorList>
    </citation>
    <scope>NUCLEOTIDE SEQUENCE</scope>
    <source>
        <strain evidence="3">MPL-01</strain>
    </source>
</reference>
<keyword evidence="2" id="KW-1133">Transmembrane helix</keyword>
<evidence type="ECO:0000313" key="3">
    <source>
        <dbReference type="EMBL" id="KAJ8483015.1"/>
    </source>
</evidence>
<keyword evidence="2" id="KW-0472">Membrane</keyword>
<accession>A0AAD7TUU3</accession>
<dbReference type="AlphaFoldDB" id="A0AAD7TUU3"/>
<gene>
    <name evidence="3" type="ORF">ONZ51_g4985</name>
</gene>
<comment type="caution">
    <text evidence="3">The sequence shown here is derived from an EMBL/GenBank/DDBJ whole genome shotgun (WGS) entry which is preliminary data.</text>
</comment>
<dbReference type="Proteomes" id="UP001215151">
    <property type="component" value="Unassembled WGS sequence"/>
</dbReference>
<evidence type="ECO:0000256" key="2">
    <source>
        <dbReference type="SAM" id="Phobius"/>
    </source>
</evidence>
<organism evidence="3 4">
    <name type="scientific">Trametes cubensis</name>
    <dbReference type="NCBI Taxonomy" id="1111947"/>
    <lineage>
        <taxon>Eukaryota</taxon>
        <taxon>Fungi</taxon>
        <taxon>Dikarya</taxon>
        <taxon>Basidiomycota</taxon>
        <taxon>Agaricomycotina</taxon>
        <taxon>Agaricomycetes</taxon>
        <taxon>Polyporales</taxon>
        <taxon>Polyporaceae</taxon>
        <taxon>Trametes</taxon>
    </lineage>
</organism>
<dbReference type="Gene3D" id="2.60.120.260">
    <property type="entry name" value="Galactose-binding domain-like"/>
    <property type="match status" value="1"/>
</dbReference>
<keyword evidence="4" id="KW-1185">Reference proteome</keyword>
<sequence>MTTQNAWVYVDDADTRIQYSDNWGVSSIQYAYDSTLHAASVKGATATFTFTGIGVSVTGGQGDVQQYGWPSSSYAIDGKVYETYNVVDAHLSDPSAFSYQTTYFTTQDLSAGQHTLVITNLNGTSPNTYWIDYIAFLPPGSSTSGNLGPGGGSSSSQQSSSSTSPTRTQQSSQTSVSESTSANTSSSGFASATSSSAGSTSQSSSTQQSSATTSPSSQAGGATLGATSGAPSAPGAQNTGIVAADTSSHSQNVGAIIGGAVGGAVVLALLAILGVYLYLRRRIRARQGGNFFDKMRYDPPFGPQPNVFPKAATFLPNSATMPSAEWPGQPPNSATGLLYPQQGAPSSASERSDPDIVRLPSMRKDRNLYTTAQAPVGTSSGPVGPSGPYASESYEAPVQGGLAPLSPNRAPAGGSVMAAIPPPYSTA</sequence>
<feature type="compositionally biased region" description="Low complexity" evidence="1">
    <location>
        <begin position="375"/>
        <end position="388"/>
    </location>
</feature>
<evidence type="ECO:0000256" key="1">
    <source>
        <dbReference type="SAM" id="MobiDB-lite"/>
    </source>
</evidence>
<keyword evidence="2" id="KW-0812">Transmembrane</keyword>
<feature type="region of interest" description="Disordered" evidence="1">
    <location>
        <begin position="142"/>
        <end position="240"/>
    </location>
</feature>
<feature type="region of interest" description="Disordered" evidence="1">
    <location>
        <begin position="369"/>
        <end position="427"/>
    </location>
</feature>
<proteinExistence type="predicted"/>
<dbReference type="EMBL" id="JAPEVG010000102">
    <property type="protein sequence ID" value="KAJ8483015.1"/>
    <property type="molecule type" value="Genomic_DNA"/>
</dbReference>